<dbReference type="RefSeq" id="XP_018748012.1">
    <property type="nucleotide sequence ID" value="XM_018904466.1"/>
</dbReference>
<dbReference type="KEGG" id="fvr:FVEG_15343"/>
<gene>
    <name evidence="1" type="ORF">FVEG_15343</name>
</gene>
<evidence type="ECO:0000313" key="1">
    <source>
        <dbReference type="EMBL" id="EWG41821.1"/>
    </source>
</evidence>
<accession>W7LTB6</accession>
<dbReference type="VEuPathDB" id="FungiDB:FVEG_15343"/>
<dbReference type="GeneID" id="30072219"/>
<reference evidence="1 2" key="1">
    <citation type="journal article" date="2010" name="Nature">
        <title>Comparative genomics reveals mobile pathogenicity chromosomes in Fusarium.</title>
        <authorList>
            <person name="Ma L.J."/>
            <person name="van der Does H.C."/>
            <person name="Borkovich K.A."/>
            <person name="Coleman J.J."/>
            <person name="Daboussi M.J."/>
            <person name="Di Pietro A."/>
            <person name="Dufresne M."/>
            <person name="Freitag M."/>
            <person name="Grabherr M."/>
            <person name="Henrissat B."/>
            <person name="Houterman P.M."/>
            <person name="Kang S."/>
            <person name="Shim W.B."/>
            <person name="Woloshuk C."/>
            <person name="Xie X."/>
            <person name="Xu J.R."/>
            <person name="Antoniw J."/>
            <person name="Baker S.E."/>
            <person name="Bluhm B.H."/>
            <person name="Breakspear A."/>
            <person name="Brown D.W."/>
            <person name="Butchko R.A."/>
            <person name="Chapman S."/>
            <person name="Coulson R."/>
            <person name="Coutinho P.M."/>
            <person name="Danchin E.G."/>
            <person name="Diener A."/>
            <person name="Gale L.R."/>
            <person name="Gardiner D.M."/>
            <person name="Goff S."/>
            <person name="Hammond-Kosack K.E."/>
            <person name="Hilburn K."/>
            <person name="Hua-Van A."/>
            <person name="Jonkers W."/>
            <person name="Kazan K."/>
            <person name="Kodira C.D."/>
            <person name="Koehrsen M."/>
            <person name="Kumar L."/>
            <person name="Lee Y.H."/>
            <person name="Li L."/>
            <person name="Manners J.M."/>
            <person name="Miranda-Saavedra D."/>
            <person name="Mukherjee M."/>
            <person name="Park G."/>
            <person name="Park J."/>
            <person name="Park S.Y."/>
            <person name="Proctor R.H."/>
            <person name="Regev A."/>
            <person name="Ruiz-Roldan M.C."/>
            <person name="Sain D."/>
            <person name="Sakthikumar S."/>
            <person name="Sykes S."/>
            <person name="Schwartz D.C."/>
            <person name="Turgeon B.G."/>
            <person name="Wapinski I."/>
            <person name="Yoder O."/>
            <person name="Young S."/>
            <person name="Zeng Q."/>
            <person name="Zhou S."/>
            <person name="Galagan J."/>
            <person name="Cuomo C.A."/>
            <person name="Kistler H.C."/>
            <person name="Rep M."/>
        </authorList>
    </citation>
    <scope>NUCLEOTIDE SEQUENCE [LARGE SCALE GENOMIC DNA]</scope>
    <source>
        <strain evidence="2">M3125 / FGSC 7600</strain>
    </source>
</reference>
<dbReference type="EMBL" id="DS022245">
    <property type="protein sequence ID" value="EWG41821.1"/>
    <property type="molecule type" value="Genomic_DNA"/>
</dbReference>
<protein>
    <submittedName>
        <fullName evidence="1">Uncharacterized protein</fullName>
    </submittedName>
</protein>
<organism evidence="1 2">
    <name type="scientific">Gibberella moniliformis (strain M3125 / FGSC 7600)</name>
    <name type="common">Maize ear and stalk rot fungus</name>
    <name type="synonym">Fusarium verticillioides</name>
    <dbReference type="NCBI Taxonomy" id="334819"/>
    <lineage>
        <taxon>Eukaryota</taxon>
        <taxon>Fungi</taxon>
        <taxon>Dikarya</taxon>
        <taxon>Ascomycota</taxon>
        <taxon>Pezizomycotina</taxon>
        <taxon>Sordariomycetes</taxon>
        <taxon>Hypocreomycetidae</taxon>
        <taxon>Hypocreales</taxon>
        <taxon>Nectriaceae</taxon>
        <taxon>Fusarium</taxon>
        <taxon>Fusarium fujikuroi species complex</taxon>
    </lineage>
</organism>
<name>W7LTB6_GIBM7</name>
<dbReference type="Proteomes" id="UP000009096">
    <property type="component" value="Chromosome 2"/>
</dbReference>
<sequence length="94" mass="10512">MSSPVDEVRTVKKGKMNACSKENTPMGDSIRGIAIAIAWPVSQMRRVTERQFKLVLMSSVRHFQISASPWAEDADADANAIETQAQDKTMINMW</sequence>
<proteinExistence type="predicted"/>
<keyword evidence="2" id="KW-1185">Reference proteome</keyword>
<dbReference type="EMBL" id="CM000579">
    <property type="protein sequence ID" value="EWG41821.1"/>
    <property type="molecule type" value="Genomic_DNA"/>
</dbReference>
<dbReference type="AlphaFoldDB" id="W7LTB6"/>
<evidence type="ECO:0000313" key="2">
    <source>
        <dbReference type="Proteomes" id="UP000009096"/>
    </source>
</evidence>